<evidence type="ECO:0000256" key="1">
    <source>
        <dbReference type="ARBA" id="ARBA00004123"/>
    </source>
</evidence>
<protein>
    <recommendedName>
        <fullName evidence="6">Zn(2)-C6 fungal-type domain-containing protein</fullName>
    </recommendedName>
</protein>
<evidence type="ECO:0000256" key="2">
    <source>
        <dbReference type="ARBA" id="ARBA00022723"/>
    </source>
</evidence>
<dbReference type="GO" id="GO:0000981">
    <property type="term" value="F:DNA-binding transcription factor activity, RNA polymerase II-specific"/>
    <property type="evidence" value="ECO:0007669"/>
    <property type="project" value="InterPro"/>
</dbReference>
<evidence type="ECO:0000256" key="5">
    <source>
        <dbReference type="SAM" id="MobiDB-lite"/>
    </source>
</evidence>
<keyword evidence="2" id="KW-0479">Metal-binding</keyword>
<feature type="domain" description="Zn(2)-C6 fungal-type" evidence="6">
    <location>
        <begin position="77"/>
        <end position="106"/>
    </location>
</feature>
<dbReference type="SUPFAM" id="SSF57701">
    <property type="entry name" value="Zn2/Cys6 DNA-binding domain"/>
    <property type="match status" value="1"/>
</dbReference>
<dbReference type="InterPro" id="IPR001138">
    <property type="entry name" value="Zn2Cys6_DnaBD"/>
</dbReference>
<dbReference type="CDD" id="cd00067">
    <property type="entry name" value="GAL4"/>
    <property type="match status" value="1"/>
</dbReference>
<dbReference type="Gene3D" id="4.10.240.10">
    <property type="entry name" value="Zn(2)-C6 fungal-type DNA-binding domain"/>
    <property type="match status" value="1"/>
</dbReference>
<feature type="region of interest" description="Disordered" evidence="5">
    <location>
        <begin position="205"/>
        <end position="270"/>
    </location>
</feature>
<keyword evidence="8" id="KW-1185">Reference proteome</keyword>
<feature type="compositionally biased region" description="Low complexity" evidence="5">
    <location>
        <begin position="7"/>
        <end position="33"/>
    </location>
</feature>
<dbReference type="GO" id="GO:0008270">
    <property type="term" value="F:zinc ion binding"/>
    <property type="evidence" value="ECO:0007669"/>
    <property type="project" value="InterPro"/>
</dbReference>
<feature type="compositionally biased region" description="Polar residues" evidence="5">
    <location>
        <begin position="147"/>
        <end position="159"/>
    </location>
</feature>
<feature type="compositionally biased region" description="Low complexity" evidence="5">
    <location>
        <begin position="219"/>
        <end position="237"/>
    </location>
</feature>
<dbReference type="Proteomes" id="UP000777482">
    <property type="component" value="Unassembled WGS sequence"/>
</dbReference>
<dbReference type="GO" id="GO:0005634">
    <property type="term" value="C:nucleus"/>
    <property type="evidence" value="ECO:0007669"/>
    <property type="project" value="UniProtKB-SubCell"/>
</dbReference>
<feature type="region of interest" description="Disordered" evidence="5">
    <location>
        <begin position="1"/>
        <end position="75"/>
    </location>
</feature>
<evidence type="ECO:0000313" key="7">
    <source>
        <dbReference type="EMBL" id="KAG0667531.1"/>
    </source>
</evidence>
<feature type="region of interest" description="Disordered" evidence="5">
    <location>
        <begin position="341"/>
        <end position="362"/>
    </location>
</feature>
<gene>
    <name evidence="7" type="ORF">C6P46_000065</name>
</gene>
<feature type="region of interest" description="Disordered" evidence="5">
    <location>
        <begin position="134"/>
        <end position="159"/>
    </location>
</feature>
<keyword evidence="3" id="KW-0238">DNA-binding</keyword>
<evidence type="ECO:0000256" key="3">
    <source>
        <dbReference type="ARBA" id="ARBA00023125"/>
    </source>
</evidence>
<dbReference type="SMART" id="SM00066">
    <property type="entry name" value="GAL4"/>
    <property type="match status" value="1"/>
</dbReference>
<comment type="caution">
    <text evidence="7">The sequence shown here is derived from an EMBL/GenBank/DDBJ whole genome shotgun (WGS) entry which is preliminary data.</text>
</comment>
<evidence type="ECO:0000313" key="8">
    <source>
        <dbReference type="Proteomes" id="UP000777482"/>
    </source>
</evidence>
<accession>A0A9P6WA25</accession>
<comment type="subcellular location">
    <subcellularLocation>
        <location evidence="1">Nucleus</location>
    </subcellularLocation>
</comment>
<dbReference type="GO" id="GO:0003677">
    <property type="term" value="F:DNA binding"/>
    <property type="evidence" value="ECO:0007669"/>
    <property type="project" value="UniProtKB-KW"/>
</dbReference>
<feature type="compositionally biased region" description="Polar residues" evidence="5">
    <location>
        <begin position="34"/>
        <end position="54"/>
    </location>
</feature>
<sequence>MDTPMQTTVPVTTAAPVSSEAASAAASSSETSPQPTGEGQQAGASKQPIRSTALATAARRNKKRKSAVPDGRSKAVVCDQCRIRKTHCDLKDPCSACGSKGISCTYERTDPVARVEKLQELEARRQAREAALEELQQAAPPGHYDMNTRSGGRTRPARSTQSLYAMDAYDADEYMLDDDYVGSDGGAGGGGGSAKPAPAVVSTSRANGHRTHDTDSGFASSATSSATAAARSKARPALYRPGDESGPSRRHYTNFGSAIIGPHGRTPDGNDALQSWIAARAEAGGGGGGGRYSGPPPLPPIDLTGCVKDSIQYHFPTKTVPAVRDGPWVPGQPLPVASDAFDSPAMTTEDPAGGPQPVPMTA</sequence>
<dbReference type="InterPro" id="IPR036864">
    <property type="entry name" value="Zn2-C6_fun-type_DNA-bd_sf"/>
</dbReference>
<evidence type="ECO:0000256" key="4">
    <source>
        <dbReference type="ARBA" id="ARBA00023242"/>
    </source>
</evidence>
<dbReference type="PANTHER" id="PTHR46910">
    <property type="entry name" value="TRANSCRIPTION FACTOR PDR1"/>
    <property type="match status" value="1"/>
</dbReference>
<keyword evidence="4" id="KW-0539">Nucleus</keyword>
<dbReference type="PROSITE" id="PS50048">
    <property type="entry name" value="ZN2_CY6_FUNGAL_2"/>
    <property type="match status" value="1"/>
</dbReference>
<proteinExistence type="predicted"/>
<dbReference type="EMBL" id="PUHQ01000001">
    <property type="protein sequence ID" value="KAG0667531.1"/>
    <property type="molecule type" value="Genomic_DNA"/>
</dbReference>
<name>A0A9P6WA25_RHOMI</name>
<reference evidence="7 8" key="1">
    <citation type="submission" date="2020-11" db="EMBL/GenBank/DDBJ databases">
        <title>Kefir isolates.</title>
        <authorList>
            <person name="Marcisauskas S."/>
            <person name="Kim Y."/>
            <person name="Blasche S."/>
        </authorList>
    </citation>
    <scope>NUCLEOTIDE SEQUENCE [LARGE SCALE GENOMIC DNA]</scope>
    <source>
        <strain evidence="7 8">KR</strain>
    </source>
</reference>
<dbReference type="OrthoDB" id="5600212at2759"/>
<organism evidence="7 8">
    <name type="scientific">Rhodotorula mucilaginosa</name>
    <name type="common">Yeast</name>
    <name type="synonym">Rhodotorula rubra</name>
    <dbReference type="NCBI Taxonomy" id="5537"/>
    <lineage>
        <taxon>Eukaryota</taxon>
        <taxon>Fungi</taxon>
        <taxon>Dikarya</taxon>
        <taxon>Basidiomycota</taxon>
        <taxon>Pucciniomycotina</taxon>
        <taxon>Microbotryomycetes</taxon>
        <taxon>Sporidiobolales</taxon>
        <taxon>Sporidiobolaceae</taxon>
        <taxon>Rhodotorula</taxon>
    </lineage>
</organism>
<dbReference type="InterPro" id="IPR050987">
    <property type="entry name" value="AtrR-like"/>
</dbReference>
<evidence type="ECO:0000259" key="6">
    <source>
        <dbReference type="PROSITE" id="PS50048"/>
    </source>
</evidence>
<dbReference type="Pfam" id="PF00172">
    <property type="entry name" value="Zn_clus"/>
    <property type="match status" value="1"/>
</dbReference>
<dbReference type="AlphaFoldDB" id="A0A9P6WA25"/>
<dbReference type="PANTHER" id="PTHR46910:SF3">
    <property type="entry name" value="HALOTOLERANCE PROTEIN 9-RELATED"/>
    <property type="match status" value="1"/>
</dbReference>